<evidence type="ECO:0000313" key="6">
    <source>
        <dbReference type="EMBL" id="PKT69297.1"/>
    </source>
</evidence>
<keyword evidence="7" id="KW-1185">Reference proteome</keyword>
<accession>A0A2I0SH84</accession>
<gene>
    <name evidence="6" type="ORF">CW362_30395</name>
</gene>
<evidence type="ECO:0000256" key="5">
    <source>
        <dbReference type="SAM" id="Phobius"/>
    </source>
</evidence>
<keyword evidence="3 5" id="KW-1133">Transmembrane helix</keyword>
<feature type="transmembrane region" description="Helical" evidence="5">
    <location>
        <begin position="295"/>
        <end position="314"/>
    </location>
</feature>
<organism evidence="6 7">
    <name type="scientific">Streptomyces populi</name>
    <dbReference type="NCBI Taxonomy" id="2058924"/>
    <lineage>
        <taxon>Bacteria</taxon>
        <taxon>Bacillati</taxon>
        <taxon>Actinomycetota</taxon>
        <taxon>Actinomycetes</taxon>
        <taxon>Kitasatosporales</taxon>
        <taxon>Streptomycetaceae</taxon>
        <taxon>Streptomyces</taxon>
    </lineage>
</organism>
<evidence type="ECO:0000256" key="1">
    <source>
        <dbReference type="ARBA" id="ARBA00004141"/>
    </source>
</evidence>
<reference evidence="6 7" key="1">
    <citation type="submission" date="2017-12" db="EMBL/GenBank/DDBJ databases">
        <title>Streptomyces populusis sp. nov., a novel endophytic actinobacterium isolated from stems of Populus adenopoda Maxim.</title>
        <authorList>
            <person name="Wang Z."/>
        </authorList>
    </citation>
    <scope>NUCLEOTIDE SEQUENCE [LARGE SCALE GENOMIC DNA]</scope>
    <source>
        <strain evidence="6 7">A249</strain>
    </source>
</reference>
<feature type="transmembrane region" description="Helical" evidence="5">
    <location>
        <begin position="132"/>
        <end position="151"/>
    </location>
</feature>
<keyword evidence="2 5" id="KW-0812">Transmembrane</keyword>
<feature type="transmembrane region" description="Helical" evidence="5">
    <location>
        <begin position="265"/>
        <end position="283"/>
    </location>
</feature>
<sequence length="323" mass="34355">MPDAIPLRAWWTGWAPAAGAAVMATGILSTGLHLTGHEPLSRIALFLASLAWIGLASDFLARLVGDREQWARRAGTPAGLDAVAATTVLGTRFSLLGWRGLAEVLLALSAALWPVLLLAVLRRWRRRMTGEVFLVCVATQGLSVLGATIATEAASDWLAHAAMALYWVGIALYVLSLAYFDPWEVRKGAGDHWVAAGALGISALAGAGLVVARDADPYLWNNDDQGVLRATTGALLVLALVCYVLLAVAEVVWPRPRYDVRRWSSVFPMGMTAVATLAVAAALDVFRLKGPGQVLLWIAVAAWLATAAGTALAFRSAVRDRGR</sequence>
<comment type="caution">
    <text evidence="6">The sequence shown here is derived from an EMBL/GenBank/DDBJ whole genome shotgun (WGS) entry which is preliminary data.</text>
</comment>
<dbReference type="GO" id="GO:0016020">
    <property type="term" value="C:membrane"/>
    <property type="evidence" value="ECO:0007669"/>
    <property type="project" value="UniProtKB-SubCell"/>
</dbReference>
<dbReference type="CDD" id="cd09319">
    <property type="entry name" value="TDT_like_1"/>
    <property type="match status" value="1"/>
</dbReference>
<evidence type="ECO:0008006" key="8">
    <source>
        <dbReference type="Google" id="ProtNLM"/>
    </source>
</evidence>
<evidence type="ECO:0000313" key="7">
    <source>
        <dbReference type="Proteomes" id="UP000236178"/>
    </source>
</evidence>
<protein>
    <recommendedName>
        <fullName evidence="8">Tellurite resistance protein permease</fullName>
    </recommendedName>
</protein>
<feature type="transmembrane region" description="Helical" evidence="5">
    <location>
        <begin position="157"/>
        <end position="180"/>
    </location>
</feature>
<feature type="transmembrane region" description="Helical" evidence="5">
    <location>
        <begin position="192"/>
        <end position="212"/>
    </location>
</feature>
<keyword evidence="4 5" id="KW-0472">Membrane</keyword>
<evidence type="ECO:0000256" key="3">
    <source>
        <dbReference type="ARBA" id="ARBA00022989"/>
    </source>
</evidence>
<evidence type="ECO:0000256" key="2">
    <source>
        <dbReference type="ARBA" id="ARBA00022692"/>
    </source>
</evidence>
<dbReference type="Proteomes" id="UP000236178">
    <property type="component" value="Unassembled WGS sequence"/>
</dbReference>
<dbReference type="AlphaFoldDB" id="A0A2I0SH84"/>
<dbReference type="Pfam" id="PF03595">
    <property type="entry name" value="SLAC1"/>
    <property type="match status" value="1"/>
</dbReference>
<dbReference type="InterPro" id="IPR038665">
    <property type="entry name" value="Voltage-dep_anion_channel_sf"/>
</dbReference>
<feature type="transmembrane region" description="Helical" evidence="5">
    <location>
        <begin position="100"/>
        <end position="120"/>
    </location>
</feature>
<feature type="transmembrane region" description="Helical" evidence="5">
    <location>
        <begin position="232"/>
        <end position="253"/>
    </location>
</feature>
<feature type="transmembrane region" description="Helical" evidence="5">
    <location>
        <begin position="44"/>
        <end position="64"/>
    </location>
</feature>
<comment type="subcellular location">
    <subcellularLocation>
        <location evidence="1">Membrane</location>
        <topology evidence="1">Multi-pass membrane protein</topology>
    </subcellularLocation>
</comment>
<dbReference type="GO" id="GO:0055085">
    <property type="term" value="P:transmembrane transport"/>
    <property type="evidence" value="ECO:0007669"/>
    <property type="project" value="InterPro"/>
</dbReference>
<proteinExistence type="predicted"/>
<dbReference type="InterPro" id="IPR004695">
    <property type="entry name" value="SLAC1/Mae1/Ssu1/TehA"/>
</dbReference>
<dbReference type="EMBL" id="PJOS01000079">
    <property type="protein sequence ID" value="PKT69297.1"/>
    <property type="molecule type" value="Genomic_DNA"/>
</dbReference>
<dbReference type="Gene3D" id="1.50.10.150">
    <property type="entry name" value="Voltage-dependent anion channel"/>
    <property type="match status" value="1"/>
</dbReference>
<feature type="transmembrane region" description="Helical" evidence="5">
    <location>
        <begin position="12"/>
        <end position="32"/>
    </location>
</feature>
<evidence type="ECO:0000256" key="4">
    <source>
        <dbReference type="ARBA" id="ARBA00023136"/>
    </source>
</evidence>
<name>A0A2I0SH84_9ACTN</name>
<dbReference type="OrthoDB" id="4538527at2"/>